<proteinExistence type="predicted"/>
<accession>A0A9D2CLF7</accession>
<dbReference type="AlphaFoldDB" id="A0A9D2CLF7"/>
<name>A0A9D2CLF7_9BACE</name>
<reference evidence="2" key="1">
    <citation type="journal article" date="2021" name="PeerJ">
        <title>Extensive microbial diversity within the chicken gut microbiome revealed by metagenomics and culture.</title>
        <authorList>
            <person name="Gilroy R."/>
            <person name="Ravi A."/>
            <person name="Getino M."/>
            <person name="Pursley I."/>
            <person name="Horton D.L."/>
            <person name="Alikhan N.F."/>
            <person name="Baker D."/>
            <person name="Gharbi K."/>
            <person name="Hall N."/>
            <person name="Watson M."/>
            <person name="Adriaenssens E.M."/>
            <person name="Foster-Nyarko E."/>
            <person name="Jarju S."/>
            <person name="Secka A."/>
            <person name="Antonio M."/>
            <person name="Oren A."/>
            <person name="Chaudhuri R.R."/>
            <person name="La Ragione R."/>
            <person name="Hildebrand F."/>
            <person name="Pallen M.J."/>
        </authorList>
    </citation>
    <scope>NUCLEOTIDE SEQUENCE</scope>
    <source>
        <strain evidence="2">Gambia2-208</strain>
    </source>
</reference>
<protein>
    <recommendedName>
        <fullName evidence="4">Lipoprotein</fullName>
    </recommendedName>
</protein>
<comment type="caution">
    <text evidence="2">The sequence shown here is derived from an EMBL/GenBank/DDBJ whole genome shotgun (WGS) entry which is preliminary data.</text>
</comment>
<dbReference type="PROSITE" id="PS51257">
    <property type="entry name" value="PROKAR_LIPOPROTEIN"/>
    <property type="match status" value="1"/>
</dbReference>
<gene>
    <name evidence="2" type="ORF">H9824_09915</name>
</gene>
<evidence type="ECO:0008006" key="4">
    <source>
        <dbReference type="Google" id="ProtNLM"/>
    </source>
</evidence>
<keyword evidence="1" id="KW-0812">Transmembrane</keyword>
<evidence type="ECO:0000313" key="2">
    <source>
        <dbReference type="EMBL" id="HIY89003.1"/>
    </source>
</evidence>
<evidence type="ECO:0000313" key="3">
    <source>
        <dbReference type="Proteomes" id="UP000886851"/>
    </source>
</evidence>
<keyword evidence="1" id="KW-0472">Membrane</keyword>
<dbReference type="EMBL" id="DXCV01000065">
    <property type="protein sequence ID" value="HIY89003.1"/>
    <property type="molecule type" value="Genomic_DNA"/>
</dbReference>
<sequence>MKPTGKLKIAMVVIAGMAMMLASCTTVYRHPRPHRHHPHHPHRHKVVIIAEQTTRTGQNTDCITFEECLAMTEPDSYGSTE</sequence>
<feature type="transmembrane region" description="Helical" evidence="1">
    <location>
        <begin position="7"/>
        <end position="28"/>
    </location>
</feature>
<dbReference type="Proteomes" id="UP000886851">
    <property type="component" value="Unassembled WGS sequence"/>
</dbReference>
<keyword evidence="1" id="KW-1133">Transmembrane helix</keyword>
<organism evidence="2 3">
    <name type="scientific">Candidatus Bacteroides pullicola</name>
    <dbReference type="NCBI Taxonomy" id="2838475"/>
    <lineage>
        <taxon>Bacteria</taxon>
        <taxon>Pseudomonadati</taxon>
        <taxon>Bacteroidota</taxon>
        <taxon>Bacteroidia</taxon>
        <taxon>Bacteroidales</taxon>
        <taxon>Bacteroidaceae</taxon>
        <taxon>Bacteroides</taxon>
    </lineage>
</organism>
<reference evidence="2" key="2">
    <citation type="submission" date="2021-04" db="EMBL/GenBank/DDBJ databases">
        <authorList>
            <person name="Gilroy R."/>
        </authorList>
    </citation>
    <scope>NUCLEOTIDE SEQUENCE</scope>
    <source>
        <strain evidence="2">Gambia2-208</strain>
    </source>
</reference>
<evidence type="ECO:0000256" key="1">
    <source>
        <dbReference type="SAM" id="Phobius"/>
    </source>
</evidence>